<dbReference type="PROSITE" id="PS50156">
    <property type="entry name" value="SSD"/>
    <property type="match status" value="2"/>
</dbReference>
<evidence type="ECO:0000256" key="1">
    <source>
        <dbReference type="ARBA" id="ARBA00004651"/>
    </source>
</evidence>
<feature type="transmembrane region" description="Helical" evidence="7">
    <location>
        <begin position="406"/>
        <end position="424"/>
    </location>
</feature>
<feature type="domain" description="SSD" evidence="9">
    <location>
        <begin position="622"/>
        <end position="753"/>
    </location>
</feature>
<feature type="domain" description="Cyclic nucleotide-binding" evidence="8">
    <location>
        <begin position="777"/>
        <end position="877"/>
    </location>
</feature>
<dbReference type="AlphaFoldDB" id="A0A1Y1SGB2"/>
<comment type="subcellular location">
    <subcellularLocation>
        <location evidence="1">Cell membrane</location>
        <topology evidence="1">Multi-pass membrane protein</topology>
    </subcellularLocation>
</comment>
<dbReference type="InterPro" id="IPR018488">
    <property type="entry name" value="cNMP-bd_CS"/>
</dbReference>
<dbReference type="Proteomes" id="UP000192342">
    <property type="component" value="Unassembled WGS sequence"/>
</dbReference>
<feature type="transmembrane region" description="Helical" evidence="7">
    <location>
        <begin position="223"/>
        <end position="243"/>
    </location>
</feature>
<dbReference type="Gene3D" id="1.20.1640.10">
    <property type="entry name" value="Multidrug efflux transporter AcrB transmembrane domain"/>
    <property type="match status" value="2"/>
</dbReference>
<comment type="similarity">
    <text evidence="2">Belongs to the resistance-nodulation-cell division (RND) (TC 2.A.6) family. MmpL subfamily.</text>
</comment>
<dbReference type="Pfam" id="PF00027">
    <property type="entry name" value="cNMP_binding"/>
    <property type="match status" value="1"/>
</dbReference>
<feature type="domain" description="SSD" evidence="9">
    <location>
        <begin position="251"/>
        <end position="372"/>
    </location>
</feature>
<evidence type="ECO:0000256" key="3">
    <source>
        <dbReference type="ARBA" id="ARBA00022475"/>
    </source>
</evidence>
<organism evidence="10 11">
    <name type="scientific">Oceanococcus atlanticus</name>
    <dbReference type="NCBI Taxonomy" id="1317117"/>
    <lineage>
        <taxon>Bacteria</taxon>
        <taxon>Pseudomonadati</taxon>
        <taxon>Pseudomonadota</taxon>
        <taxon>Gammaproteobacteria</taxon>
        <taxon>Chromatiales</taxon>
        <taxon>Oceanococcaceae</taxon>
        <taxon>Oceanococcus</taxon>
    </lineage>
</organism>
<dbReference type="Gene3D" id="2.60.120.10">
    <property type="entry name" value="Jelly Rolls"/>
    <property type="match status" value="1"/>
</dbReference>
<dbReference type="PROSITE" id="PS00888">
    <property type="entry name" value="CNMP_BINDING_1"/>
    <property type="match status" value="1"/>
</dbReference>
<reference evidence="10 11" key="1">
    <citation type="submission" date="2013-04" db="EMBL/GenBank/DDBJ databases">
        <title>Oceanococcus atlanticus 22II-S10r2 Genome Sequencing.</title>
        <authorList>
            <person name="Lai Q."/>
            <person name="Li G."/>
            <person name="Shao Z."/>
        </authorList>
    </citation>
    <scope>NUCLEOTIDE SEQUENCE [LARGE SCALE GENOMIC DNA]</scope>
    <source>
        <strain evidence="10 11">22II-S10r2</strain>
    </source>
</reference>
<dbReference type="InterPro" id="IPR018490">
    <property type="entry name" value="cNMP-bd_dom_sf"/>
</dbReference>
<dbReference type="PROSITE" id="PS50042">
    <property type="entry name" value="CNMP_BINDING_3"/>
    <property type="match status" value="1"/>
</dbReference>
<feature type="transmembrane region" description="Helical" evidence="7">
    <location>
        <begin position="347"/>
        <end position="366"/>
    </location>
</feature>
<dbReference type="InterPro" id="IPR004869">
    <property type="entry name" value="MMPL_dom"/>
</dbReference>
<gene>
    <name evidence="10" type="ORF">ATO7_02440</name>
</gene>
<dbReference type="InterPro" id="IPR014710">
    <property type="entry name" value="RmlC-like_jellyroll"/>
</dbReference>
<dbReference type="Pfam" id="PF03176">
    <property type="entry name" value="MMPL"/>
    <property type="match status" value="2"/>
</dbReference>
<dbReference type="STRING" id="1317117.ATO7_02440"/>
<dbReference type="PANTHER" id="PTHR33406">
    <property type="entry name" value="MEMBRANE PROTEIN MJ1562-RELATED"/>
    <property type="match status" value="1"/>
</dbReference>
<name>A0A1Y1SGB2_9GAMM</name>
<evidence type="ECO:0000313" key="10">
    <source>
        <dbReference type="EMBL" id="ORE88697.1"/>
    </source>
</evidence>
<dbReference type="CDD" id="cd00038">
    <property type="entry name" value="CAP_ED"/>
    <property type="match status" value="1"/>
</dbReference>
<keyword evidence="3" id="KW-1003">Cell membrane</keyword>
<keyword evidence="5 7" id="KW-1133">Transmembrane helix</keyword>
<protein>
    <submittedName>
        <fullName evidence="10">Cyclic nucleotide-binding protein</fullName>
    </submittedName>
</protein>
<dbReference type="SMART" id="SM00100">
    <property type="entry name" value="cNMP"/>
    <property type="match status" value="1"/>
</dbReference>
<dbReference type="SUPFAM" id="SSF82866">
    <property type="entry name" value="Multidrug efflux transporter AcrB transmembrane domain"/>
    <property type="match status" value="2"/>
</dbReference>
<keyword evidence="4 7" id="KW-0812">Transmembrane</keyword>
<feature type="transmembrane region" description="Helical" evidence="7">
    <location>
        <begin position="603"/>
        <end position="622"/>
    </location>
</feature>
<dbReference type="OrthoDB" id="9803781at2"/>
<keyword evidence="6 7" id="KW-0472">Membrane</keyword>
<evidence type="ECO:0000259" key="8">
    <source>
        <dbReference type="PROSITE" id="PS50042"/>
    </source>
</evidence>
<evidence type="ECO:0000313" key="11">
    <source>
        <dbReference type="Proteomes" id="UP000192342"/>
    </source>
</evidence>
<feature type="transmembrane region" description="Helical" evidence="7">
    <location>
        <begin position="277"/>
        <end position="297"/>
    </location>
</feature>
<feature type="transmembrane region" description="Helical" evidence="7">
    <location>
        <begin position="699"/>
        <end position="722"/>
    </location>
</feature>
<evidence type="ECO:0000256" key="5">
    <source>
        <dbReference type="ARBA" id="ARBA00022989"/>
    </source>
</evidence>
<dbReference type="EMBL" id="AQQV01000001">
    <property type="protein sequence ID" value="ORE88697.1"/>
    <property type="molecule type" value="Genomic_DNA"/>
</dbReference>
<dbReference type="InterPro" id="IPR000731">
    <property type="entry name" value="SSD"/>
</dbReference>
<feature type="transmembrane region" description="Helical" evidence="7">
    <location>
        <begin position="318"/>
        <end position="341"/>
    </location>
</feature>
<comment type="caution">
    <text evidence="10">The sequence shown here is derived from an EMBL/GenBank/DDBJ whole genome shotgun (WGS) entry which is preliminary data.</text>
</comment>
<dbReference type="PANTHER" id="PTHR33406:SF6">
    <property type="entry name" value="MEMBRANE PROTEIN YDGH-RELATED"/>
    <property type="match status" value="1"/>
</dbReference>
<keyword evidence="11" id="KW-1185">Reference proteome</keyword>
<feature type="transmembrane region" description="Helical" evidence="7">
    <location>
        <begin position="250"/>
        <end position="271"/>
    </location>
</feature>
<evidence type="ECO:0000256" key="2">
    <source>
        <dbReference type="ARBA" id="ARBA00010157"/>
    </source>
</evidence>
<proteinExistence type="inferred from homology"/>
<dbReference type="InterPro" id="IPR000595">
    <property type="entry name" value="cNMP-bd_dom"/>
</dbReference>
<dbReference type="GO" id="GO:0022857">
    <property type="term" value="F:transmembrane transporter activity"/>
    <property type="evidence" value="ECO:0007669"/>
    <property type="project" value="InterPro"/>
</dbReference>
<dbReference type="InterPro" id="IPR001036">
    <property type="entry name" value="Acrflvin-R"/>
</dbReference>
<evidence type="ECO:0000259" key="9">
    <source>
        <dbReference type="PROSITE" id="PS50156"/>
    </source>
</evidence>
<feature type="transmembrane region" description="Helical" evidence="7">
    <location>
        <begin position="634"/>
        <end position="651"/>
    </location>
</feature>
<dbReference type="SUPFAM" id="SSF51206">
    <property type="entry name" value="cAMP-binding domain-like"/>
    <property type="match status" value="1"/>
</dbReference>
<evidence type="ECO:0000256" key="4">
    <source>
        <dbReference type="ARBA" id="ARBA00022692"/>
    </source>
</evidence>
<dbReference type="InterPro" id="IPR050545">
    <property type="entry name" value="Mycobact_MmpL"/>
</dbReference>
<dbReference type="GO" id="GO:0005886">
    <property type="term" value="C:plasma membrane"/>
    <property type="evidence" value="ECO:0007669"/>
    <property type="project" value="UniProtKB-SubCell"/>
</dbReference>
<dbReference type="PRINTS" id="PR00702">
    <property type="entry name" value="ACRIFLAVINRP"/>
</dbReference>
<evidence type="ECO:0000256" key="7">
    <source>
        <dbReference type="SAM" id="Phobius"/>
    </source>
</evidence>
<dbReference type="RefSeq" id="WP_083559321.1">
    <property type="nucleotide sequence ID" value="NZ_AQQV01000001.1"/>
</dbReference>
<feature type="transmembrane region" description="Helical" evidence="7">
    <location>
        <begin position="728"/>
        <end position="746"/>
    </location>
</feature>
<sequence>MIKALSYWVSTHTRQILVLVLVLSALAAVSIYNPVERAWHLDIDASVDRLLPASHPDRDFYEQTRRLFGGDDVVILALSGIDVVSEQGLQTIENLTHALRALPQLRQVQSLATVSNARNRDGFLDVDVFTRMPVDSEQARHQLRADLSNNALVNRHLVSADGRLAAFVLSAREDPSTLFADGEFERQIRQLAADAAPQARVLMTGAPLVKSALTQAVVEQLRFTTPVIFALVAGILLLAFHNLRSVIMPTLTIMVALLWTLGIVAASGISLNLVSSIVPPVVITLGLAACMHVVSEFHVVRRRVDDKLSATRQALQNIGLPLILTSVTTAAGFLALLLNPLPAVREFAVFAATGVAVTLVLTLTFLPAMLSMVDCAGPSPDAPGARLFRWAAEQLAAFSLRFRHPIIFAGVACLLFGLISATGIRVGTGYVSGFAPDHPVRLDYEAINQQLGGANPFSIVLEGFVPDTFVEPDILTALEALQAWLDMQPEVGTTQSLVDHLKLINRSFNDGDPRFDRIPESRSEIKQLLLFGGGNALNGLVDKRFATTQIVVRARVEDSAAIKQLIDRIDERLARLPRRLEATVTGNTVLVTNTVEDIASGQWLSVGVAAIIVYIILSMLFTSWRVGAMALMPNLLPVAVYFGTLGLFDISLNPTTSLIACIVLGVAVDDTIHFLVRFNAEARARADEKGAVAAALRSVIRPVTFTTIALCSGFLVLCFSELQNQVQFGALAAFTLAVAWFTDVMFTPALSSGVRIVTLWDVLRLDLGEDPQLSIPLLKDLTSRQARTFALLSDLQEVDAGTRVITEGDDADDVYVIVDGELKAWVERDGERRDLATMRRGAVTGEVGLFGSKRTANVDALTPARLLKFNGSDLENMRQRYPRIAATIYRNLNLIQAQRLVNTTRMVQ</sequence>
<evidence type="ECO:0000256" key="6">
    <source>
        <dbReference type="ARBA" id="ARBA00023136"/>
    </source>
</evidence>
<accession>A0A1Y1SGB2</accession>